<keyword evidence="1" id="KW-1133">Transmembrane helix</keyword>
<accession>A0ABY4HK60</accession>
<dbReference type="SUPFAM" id="SSF48452">
    <property type="entry name" value="TPR-like"/>
    <property type="match status" value="1"/>
</dbReference>
<evidence type="ECO:0000313" key="2">
    <source>
        <dbReference type="EMBL" id="UOX33100.1"/>
    </source>
</evidence>
<dbReference type="EMBL" id="CP090145">
    <property type="protein sequence ID" value="UOX33100.1"/>
    <property type="molecule type" value="Genomic_DNA"/>
</dbReference>
<protein>
    <recommendedName>
        <fullName evidence="4">Tetratricopeptide repeat protein</fullName>
    </recommendedName>
</protein>
<evidence type="ECO:0000313" key="3">
    <source>
        <dbReference type="Proteomes" id="UP000830454"/>
    </source>
</evidence>
<keyword evidence="1" id="KW-0472">Membrane</keyword>
<keyword evidence="1" id="KW-0812">Transmembrane</keyword>
<dbReference type="Gene3D" id="1.25.40.10">
    <property type="entry name" value="Tetratricopeptide repeat domain"/>
    <property type="match status" value="1"/>
</dbReference>
<evidence type="ECO:0008006" key="4">
    <source>
        <dbReference type="Google" id="ProtNLM"/>
    </source>
</evidence>
<evidence type="ECO:0000256" key="1">
    <source>
        <dbReference type="SAM" id="Phobius"/>
    </source>
</evidence>
<dbReference type="Proteomes" id="UP000830454">
    <property type="component" value="Chromosome"/>
</dbReference>
<organism evidence="2 3">
    <name type="scientific">Flavobacterium sediminilitoris</name>
    <dbReference type="NCBI Taxonomy" id="2024526"/>
    <lineage>
        <taxon>Bacteria</taxon>
        <taxon>Pseudomonadati</taxon>
        <taxon>Bacteroidota</taxon>
        <taxon>Flavobacteriia</taxon>
        <taxon>Flavobacteriales</taxon>
        <taxon>Flavobacteriaceae</taxon>
        <taxon>Flavobacterium</taxon>
    </lineage>
</organism>
<sequence>MGRAITIEILEEIEQYLKGTLTEAKHKAFEEKMFADELLREEVIIQKQLYAMHHTPTKNSVPLEVDEETLHQLKETLKSKEIQALSNKIRQAGKTYIAEKPTIKKSRKKHLYYYIAASIAILLTTTLFLINSKPSLQEYYNDNVNWENLPSFTTKGDTENNFSKGEIHFKKKDYYKAIESFKTIPKNDKLYPYSLLYIGASYDQLNENENALNAFENVAKLTDFEEHSKGYWYSLLLYLKTNNKEKAKEMKTIILKDKNNYNYKKALQLNL</sequence>
<feature type="transmembrane region" description="Helical" evidence="1">
    <location>
        <begin position="111"/>
        <end position="130"/>
    </location>
</feature>
<gene>
    <name evidence="2" type="ORF">LXD69_13765</name>
</gene>
<reference evidence="2" key="2">
    <citation type="submission" date="2022-04" db="EMBL/GenBank/DDBJ databases">
        <title>Complete Genome Sequence of Flavobacterium sediminilitoris YSM-43, Isolated from a Tidal Sediment.</title>
        <authorList>
            <person name="Lee P.A."/>
        </authorList>
    </citation>
    <scope>NUCLEOTIDE SEQUENCE</scope>
    <source>
        <strain evidence="2">YSM-43</strain>
    </source>
</reference>
<dbReference type="RefSeq" id="WP_246915828.1">
    <property type="nucleotide sequence ID" value="NZ_CP090145.1"/>
</dbReference>
<name>A0ABY4HK60_9FLAO</name>
<reference evidence="2" key="1">
    <citation type="submission" date="2021-12" db="EMBL/GenBank/DDBJ databases">
        <authorList>
            <person name="Cha I.-T."/>
            <person name="Lee K.-E."/>
            <person name="Park S.-J."/>
        </authorList>
    </citation>
    <scope>NUCLEOTIDE SEQUENCE</scope>
    <source>
        <strain evidence="2">YSM-43</strain>
    </source>
</reference>
<dbReference type="InterPro" id="IPR011990">
    <property type="entry name" value="TPR-like_helical_dom_sf"/>
</dbReference>
<keyword evidence="3" id="KW-1185">Reference proteome</keyword>
<proteinExistence type="predicted"/>